<evidence type="ECO:0000313" key="10">
    <source>
        <dbReference type="EMBL" id="CEP24668.1"/>
    </source>
</evidence>
<dbReference type="GO" id="GO:0006487">
    <property type="term" value="P:protein N-linked glycosylation"/>
    <property type="evidence" value="ECO:0007669"/>
    <property type="project" value="TreeGrafter"/>
</dbReference>
<evidence type="ECO:0000256" key="2">
    <source>
        <dbReference type="ARBA" id="ARBA00022692"/>
    </source>
</evidence>
<name>A0A0H5C8U7_CYBJN</name>
<keyword evidence="6 7" id="KW-0472">Membrane</keyword>
<feature type="domain" description="Ribophorin II C-terminal" evidence="9">
    <location>
        <begin position="165"/>
        <end position="263"/>
    </location>
</feature>
<dbReference type="Pfam" id="PF25147">
    <property type="entry name" value="Ribophorin_II_C"/>
    <property type="match status" value="1"/>
</dbReference>
<keyword evidence="2 7" id="KW-0812">Transmembrane</keyword>
<dbReference type="PANTHER" id="PTHR12640">
    <property type="entry name" value="RIBOPHORIN II"/>
    <property type="match status" value="1"/>
</dbReference>
<dbReference type="InterPro" id="IPR008814">
    <property type="entry name" value="Swp1"/>
</dbReference>
<protein>
    <submittedName>
        <fullName evidence="10">SWP1 protein</fullName>
    </submittedName>
</protein>
<proteinExistence type="predicted"/>
<dbReference type="Proteomes" id="UP000038830">
    <property type="component" value="Unassembled WGS sequence"/>
</dbReference>
<feature type="signal peptide" evidence="8">
    <location>
        <begin position="1"/>
        <end position="18"/>
    </location>
</feature>
<evidence type="ECO:0000256" key="8">
    <source>
        <dbReference type="SAM" id="SignalP"/>
    </source>
</evidence>
<dbReference type="UniPathway" id="UPA00378"/>
<feature type="chain" id="PRO_5044259782" evidence="8">
    <location>
        <begin position="19"/>
        <end position="270"/>
    </location>
</feature>
<gene>
    <name evidence="10" type="primary">SWP1</name>
    <name evidence="10" type="ORF">BN1211_5554</name>
</gene>
<feature type="transmembrane region" description="Helical" evidence="7">
    <location>
        <begin position="175"/>
        <end position="196"/>
    </location>
</feature>
<dbReference type="AlphaFoldDB" id="A0A0H5C8U7"/>
<dbReference type="EMBL" id="CDQK01000006">
    <property type="protein sequence ID" value="CEP24668.1"/>
    <property type="molecule type" value="Genomic_DNA"/>
</dbReference>
<keyword evidence="5 7" id="KW-1133">Transmembrane helix</keyword>
<evidence type="ECO:0000256" key="1">
    <source>
        <dbReference type="ARBA" id="ARBA00004477"/>
    </source>
</evidence>
<evidence type="ECO:0000256" key="4">
    <source>
        <dbReference type="ARBA" id="ARBA00022824"/>
    </source>
</evidence>
<comment type="subcellular location">
    <subcellularLocation>
        <location evidence="1">Endoplasmic reticulum membrane</location>
        <topology evidence="1">Multi-pass membrane protein</topology>
    </subcellularLocation>
</comment>
<evidence type="ECO:0000256" key="7">
    <source>
        <dbReference type="SAM" id="Phobius"/>
    </source>
</evidence>
<organism evidence="10 11">
    <name type="scientific">Cyberlindnera jadinii (strain ATCC 18201 / CBS 1600 / BCRC 20928 / JCM 3617 / NBRC 0987 / NRRL Y-1542)</name>
    <name type="common">Torula yeast</name>
    <name type="synonym">Candida utilis</name>
    <dbReference type="NCBI Taxonomy" id="983966"/>
    <lineage>
        <taxon>Eukaryota</taxon>
        <taxon>Fungi</taxon>
        <taxon>Dikarya</taxon>
        <taxon>Ascomycota</taxon>
        <taxon>Saccharomycotina</taxon>
        <taxon>Saccharomycetes</taxon>
        <taxon>Phaffomycetales</taxon>
        <taxon>Phaffomycetaceae</taxon>
        <taxon>Cyberlindnera</taxon>
    </lineage>
</organism>
<evidence type="ECO:0000256" key="3">
    <source>
        <dbReference type="ARBA" id="ARBA00022729"/>
    </source>
</evidence>
<keyword evidence="4" id="KW-0256">Endoplasmic reticulum</keyword>
<evidence type="ECO:0000313" key="11">
    <source>
        <dbReference type="Proteomes" id="UP000038830"/>
    </source>
</evidence>
<evidence type="ECO:0000259" key="9">
    <source>
        <dbReference type="Pfam" id="PF25147"/>
    </source>
</evidence>
<dbReference type="GO" id="GO:0008250">
    <property type="term" value="C:oligosaccharyltransferase complex"/>
    <property type="evidence" value="ECO:0007669"/>
    <property type="project" value="InterPro"/>
</dbReference>
<accession>A0A0H5C8U7</accession>
<evidence type="ECO:0000256" key="5">
    <source>
        <dbReference type="ARBA" id="ARBA00022989"/>
    </source>
</evidence>
<dbReference type="InterPro" id="IPR056790">
    <property type="entry name" value="Ribophorin_II_C"/>
</dbReference>
<sequence>MRLQRLIAFSAFTSAVCAIDVVNGVLKTHTGKLEFSASTPAKEAVVFDSSASKVDISFDIVTETVPDQIVIKVSNKEGLEASFNPVVKEGEGSLTAKYTLSYGKLPKVFTKEPFLDVSIIAATTSDDAPVFAKIASLELAESLISESKYVKPQRFEVKPEIHHIFKEKPRNVNSVIAITFASLSVVALFGLIISWIAEGAINFTNFPTTNISHWAFILTIVGYEVVFFQYYLGSSIFATIFKVGALTPLSVWFGSKVLNYVGALRLAGKR</sequence>
<feature type="transmembrane region" description="Helical" evidence="7">
    <location>
        <begin position="211"/>
        <end position="232"/>
    </location>
</feature>
<dbReference type="PANTHER" id="PTHR12640:SF0">
    <property type="entry name" value="DOLICHYL-DIPHOSPHOOLIGOSACCHARIDE--PROTEIN GLYCOSYLTRANSFERASE SUBUNIT 2"/>
    <property type="match status" value="1"/>
</dbReference>
<reference evidence="11" key="1">
    <citation type="journal article" date="2015" name="J. Biotechnol.">
        <title>The structure of the Cyberlindnera jadinii genome and its relation to Candida utilis analyzed by the occurrence of single nucleotide polymorphisms.</title>
        <authorList>
            <person name="Rupp O."/>
            <person name="Brinkrolf K."/>
            <person name="Buerth C."/>
            <person name="Kunigo M."/>
            <person name="Schneider J."/>
            <person name="Jaenicke S."/>
            <person name="Goesmann A."/>
            <person name="Puehler A."/>
            <person name="Jaeger K.-E."/>
            <person name="Ernst J.F."/>
        </authorList>
    </citation>
    <scope>NUCLEOTIDE SEQUENCE [LARGE SCALE GENOMIC DNA]</scope>
    <source>
        <strain evidence="11">ATCC 18201 / CBS 1600 / BCRC 20928 / JCM 3617 / NBRC 0987 / NRRL Y-1542</strain>
    </source>
</reference>
<evidence type="ECO:0000256" key="6">
    <source>
        <dbReference type="ARBA" id="ARBA00023136"/>
    </source>
</evidence>
<keyword evidence="3 8" id="KW-0732">Signal</keyword>